<accession>A0A1C3XVC3</accession>
<proteinExistence type="predicted"/>
<organism evidence="1 2">
    <name type="scientific">Bradyrhizobium shewense</name>
    <dbReference type="NCBI Taxonomy" id="1761772"/>
    <lineage>
        <taxon>Bacteria</taxon>
        <taxon>Pseudomonadati</taxon>
        <taxon>Pseudomonadota</taxon>
        <taxon>Alphaproteobacteria</taxon>
        <taxon>Hyphomicrobiales</taxon>
        <taxon>Nitrobacteraceae</taxon>
        <taxon>Bradyrhizobium</taxon>
    </lineage>
</organism>
<dbReference type="Proteomes" id="UP000199184">
    <property type="component" value="Unassembled WGS sequence"/>
</dbReference>
<reference evidence="2" key="1">
    <citation type="submission" date="2016-08" db="EMBL/GenBank/DDBJ databases">
        <authorList>
            <person name="Varghese N."/>
            <person name="Submissions Spin"/>
        </authorList>
    </citation>
    <scope>NUCLEOTIDE SEQUENCE [LARGE SCALE GENOMIC DNA]</scope>
    <source>
        <strain evidence="2">ERR11</strain>
    </source>
</reference>
<dbReference type="EMBL" id="FMAI01000064">
    <property type="protein sequence ID" value="SCB55986.1"/>
    <property type="molecule type" value="Genomic_DNA"/>
</dbReference>
<protein>
    <submittedName>
        <fullName evidence="1">Uncharacterized protein</fullName>
    </submittedName>
</protein>
<evidence type="ECO:0000313" key="1">
    <source>
        <dbReference type="EMBL" id="SCB55986.1"/>
    </source>
</evidence>
<keyword evidence="2" id="KW-1185">Reference proteome</keyword>
<dbReference type="AlphaFoldDB" id="A0A1C3XVC3"/>
<evidence type="ECO:0000313" key="2">
    <source>
        <dbReference type="Proteomes" id="UP000199184"/>
    </source>
</evidence>
<name>A0A1C3XVC3_9BRAD</name>
<sequence>MWGRHGPFHSHIMRSKFERRHAHDLRNAVERALGNAIAPGPFKTNIGNGRMHATEGTIGSGAMSCLFGVRLLKRSWRRPGHGKSVALQGYGDTRLSPGRSGARIIGERLGCIRGRRQIAKRTSLDKVTELSGTRRLSEWLKG</sequence>
<gene>
    <name evidence="1" type="ORF">GA0061098_106411</name>
</gene>